<gene>
    <name evidence="7" type="ORF">WJX73_009020</name>
</gene>
<dbReference type="PANTHER" id="PTHR23249">
    <property type="entry name" value="TRAFFICKING PROTEIN PARTICLE COMPLEX SUBUNIT"/>
    <property type="match status" value="1"/>
</dbReference>
<dbReference type="SMART" id="SM01399">
    <property type="entry name" value="Sybindin"/>
    <property type="match status" value="1"/>
</dbReference>
<sequence>MGVFTIYFFDREGTCLFYHEWSRPKPVKLGAGTPGDDQKMLFGLFFQLKVFAAAMDPKGKPNAQLGAPTRIGESCSFHSFTTDLYKLHFAESPSGLKIVLTTDPTVGDMRESMAYIYSYIYVECVVKNPMYSPGQPFRFETFTTQLNDFIQSLGLLQ</sequence>
<dbReference type="CDD" id="cd14855">
    <property type="entry name" value="TRAPPC1_MUM2"/>
    <property type="match status" value="1"/>
</dbReference>
<comment type="similarity">
    <text evidence="5">Belongs to the TRAPP small subunits family. BET5 subfamily.</text>
</comment>
<evidence type="ECO:0000256" key="1">
    <source>
        <dbReference type="ARBA" id="ARBA00022448"/>
    </source>
</evidence>
<dbReference type="InterPro" id="IPR011012">
    <property type="entry name" value="Longin-like_dom_sf"/>
</dbReference>
<dbReference type="PANTHER" id="PTHR23249:SF16">
    <property type="entry name" value="TRAFFICKING PROTEIN PARTICLE COMPLEX SUBUNIT 1"/>
    <property type="match status" value="1"/>
</dbReference>
<dbReference type="GO" id="GO:0030008">
    <property type="term" value="C:TRAPP complex"/>
    <property type="evidence" value="ECO:0007669"/>
    <property type="project" value="UniProtKB-UniRule"/>
</dbReference>
<dbReference type="Pfam" id="PF04099">
    <property type="entry name" value="Sybindin"/>
    <property type="match status" value="1"/>
</dbReference>
<accession>A0AAW1P2Y0</accession>
<proteinExistence type="inferred from homology"/>
<organism evidence="7 8">
    <name type="scientific">Symbiochloris irregularis</name>
    <dbReference type="NCBI Taxonomy" id="706552"/>
    <lineage>
        <taxon>Eukaryota</taxon>
        <taxon>Viridiplantae</taxon>
        <taxon>Chlorophyta</taxon>
        <taxon>core chlorophytes</taxon>
        <taxon>Trebouxiophyceae</taxon>
        <taxon>Trebouxiales</taxon>
        <taxon>Trebouxiaceae</taxon>
        <taxon>Symbiochloris</taxon>
    </lineage>
</organism>
<dbReference type="FunFam" id="3.30.450.70:FF:000006">
    <property type="entry name" value="Trafficking particle complex subunit 1"/>
    <property type="match status" value="1"/>
</dbReference>
<keyword evidence="3 6" id="KW-0931">ER-Golgi transport</keyword>
<evidence type="ECO:0000256" key="6">
    <source>
        <dbReference type="RuleBase" id="RU366065"/>
    </source>
</evidence>
<evidence type="ECO:0000256" key="3">
    <source>
        <dbReference type="ARBA" id="ARBA00022892"/>
    </source>
</evidence>
<name>A0AAW1P2Y0_9CHLO</name>
<dbReference type="GO" id="GO:0006888">
    <property type="term" value="P:endoplasmic reticulum to Golgi vesicle-mediated transport"/>
    <property type="evidence" value="ECO:0007669"/>
    <property type="project" value="UniProtKB-UniRule"/>
</dbReference>
<reference evidence="7 8" key="1">
    <citation type="journal article" date="2024" name="Nat. Commun.">
        <title>Phylogenomics reveals the evolutionary origins of lichenization in chlorophyte algae.</title>
        <authorList>
            <person name="Puginier C."/>
            <person name="Libourel C."/>
            <person name="Otte J."/>
            <person name="Skaloud P."/>
            <person name="Haon M."/>
            <person name="Grisel S."/>
            <person name="Petersen M."/>
            <person name="Berrin J.G."/>
            <person name="Delaux P.M."/>
            <person name="Dal Grande F."/>
            <person name="Keller J."/>
        </authorList>
    </citation>
    <scope>NUCLEOTIDE SEQUENCE [LARGE SCALE GENOMIC DNA]</scope>
    <source>
        <strain evidence="7 8">SAG 2036</strain>
    </source>
</reference>
<keyword evidence="8" id="KW-1185">Reference proteome</keyword>
<dbReference type="GO" id="GO:0005783">
    <property type="term" value="C:endoplasmic reticulum"/>
    <property type="evidence" value="ECO:0007669"/>
    <property type="project" value="UniProtKB-SubCell"/>
</dbReference>
<evidence type="ECO:0000256" key="4">
    <source>
        <dbReference type="ARBA" id="ARBA00023034"/>
    </source>
</evidence>
<dbReference type="Proteomes" id="UP001465755">
    <property type="component" value="Unassembled WGS sequence"/>
</dbReference>
<keyword evidence="1 6" id="KW-0813">Transport</keyword>
<dbReference type="Gene3D" id="3.30.450.70">
    <property type="match status" value="1"/>
</dbReference>
<dbReference type="AlphaFoldDB" id="A0AAW1P2Y0"/>
<comment type="subcellular location">
    <subcellularLocation>
        <location evidence="6">Endoplasmic reticulum</location>
    </subcellularLocation>
    <subcellularLocation>
        <location evidence="6">Golgi apparatus</location>
        <location evidence="6">cis-Golgi network</location>
    </subcellularLocation>
</comment>
<dbReference type="EMBL" id="JALJOQ010000065">
    <property type="protein sequence ID" value="KAK9802928.1"/>
    <property type="molecule type" value="Genomic_DNA"/>
</dbReference>
<comment type="subunit">
    <text evidence="6">Part of the multisubunit transport protein particle (TRAPP) complex.</text>
</comment>
<evidence type="ECO:0000313" key="7">
    <source>
        <dbReference type="EMBL" id="KAK9802928.1"/>
    </source>
</evidence>
<dbReference type="InterPro" id="IPR007233">
    <property type="entry name" value="TRAPPC"/>
</dbReference>
<protein>
    <recommendedName>
        <fullName evidence="6">Trafficking protein particle complex subunit</fullName>
    </recommendedName>
</protein>
<keyword evidence="2 6" id="KW-0256">Endoplasmic reticulum</keyword>
<dbReference type="SUPFAM" id="SSF64356">
    <property type="entry name" value="SNARE-like"/>
    <property type="match status" value="1"/>
</dbReference>
<comment type="caution">
    <text evidence="7">The sequence shown here is derived from an EMBL/GenBank/DDBJ whole genome shotgun (WGS) entry which is preliminary data.</text>
</comment>
<evidence type="ECO:0000313" key="8">
    <source>
        <dbReference type="Proteomes" id="UP001465755"/>
    </source>
</evidence>
<dbReference type="GO" id="GO:0005794">
    <property type="term" value="C:Golgi apparatus"/>
    <property type="evidence" value="ECO:0007669"/>
    <property type="project" value="UniProtKB-SubCell"/>
</dbReference>
<keyword evidence="4 6" id="KW-0333">Golgi apparatus</keyword>
<evidence type="ECO:0000256" key="5">
    <source>
        <dbReference type="ARBA" id="ARBA00038167"/>
    </source>
</evidence>
<evidence type="ECO:0000256" key="2">
    <source>
        <dbReference type="ARBA" id="ARBA00022824"/>
    </source>
</evidence>